<dbReference type="Gene3D" id="3.60.15.10">
    <property type="entry name" value="Ribonuclease Z/Hydroxyacylglutathione hydrolase-like"/>
    <property type="match status" value="1"/>
</dbReference>
<name>A0A1I0UCV0_9NOCA</name>
<feature type="compositionally biased region" description="Polar residues" evidence="1">
    <location>
        <begin position="1"/>
        <end position="12"/>
    </location>
</feature>
<evidence type="ECO:0000256" key="1">
    <source>
        <dbReference type="SAM" id="MobiDB-lite"/>
    </source>
</evidence>
<feature type="domain" description="Metallo-beta-lactamase" evidence="2">
    <location>
        <begin position="46"/>
        <end position="213"/>
    </location>
</feature>
<evidence type="ECO:0000313" key="4">
    <source>
        <dbReference type="Proteomes" id="UP000182054"/>
    </source>
</evidence>
<gene>
    <name evidence="3" type="ORF">SAMN05444374_11928</name>
</gene>
<dbReference type="PANTHER" id="PTHR46233">
    <property type="entry name" value="HYDROXYACYLGLUTATHIONE HYDROLASE GLOC"/>
    <property type="match status" value="1"/>
</dbReference>
<organism evidence="3 4">
    <name type="scientific">Rhodococcoides kroppenstedtii</name>
    <dbReference type="NCBI Taxonomy" id="293050"/>
    <lineage>
        <taxon>Bacteria</taxon>
        <taxon>Bacillati</taxon>
        <taxon>Actinomycetota</taxon>
        <taxon>Actinomycetes</taxon>
        <taxon>Mycobacteriales</taxon>
        <taxon>Nocardiaceae</taxon>
        <taxon>Rhodococcoides</taxon>
    </lineage>
</organism>
<reference evidence="3 4" key="1">
    <citation type="submission" date="2016-10" db="EMBL/GenBank/DDBJ databases">
        <authorList>
            <person name="de Groot N.N."/>
        </authorList>
    </citation>
    <scope>NUCLEOTIDE SEQUENCE [LARGE SCALE GENOMIC DNA]</scope>
    <source>
        <strain evidence="3 4">DSM 44908</strain>
    </source>
</reference>
<sequence length="234" mass="24845">MGNLTLMSPTERTVSDDYTGDVSDGSAQRRTLSHAAIVKTSVGPMDNNAYLVVCSRTGSALLIDAANDAETLRALVASAAPRVELVVTTHQHADHWQALSALVDATGAPTAAHPLDADPLPVVPDTLLHDGDRVTVGDVDVDVIHLRGHTPGSIALAVTDPADGRVHLFTGDSLFPGGVGKTDGPENFESLLNDVETKLFARFDDFTVVYPGHGKDTTLGAERPHLGEWRERGW</sequence>
<protein>
    <submittedName>
        <fullName evidence="3">Glyoxylase, beta-lactamase superfamily II</fullName>
    </submittedName>
</protein>
<dbReference type="InterPro" id="IPR001279">
    <property type="entry name" value="Metallo-B-lactamas"/>
</dbReference>
<evidence type="ECO:0000259" key="2">
    <source>
        <dbReference type="SMART" id="SM00849"/>
    </source>
</evidence>
<proteinExistence type="predicted"/>
<accession>A0A1I0UCV0</accession>
<dbReference type="SUPFAM" id="SSF56281">
    <property type="entry name" value="Metallo-hydrolase/oxidoreductase"/>
    <property type="match status" value="1"/>
</dbReference>
<dbReference type="AlphaFoldDB" id="A0A1I0UCV0"/>
<dbReference type="SMART" id="SM00849">
    <property type="entry name" value="Lactamase_B"/>
    <property type="match status" value="1"/>
</dbReference>
<dbReference type="InterPro" id="IPR036866">
    <property type="entry name" value="RibonucZ/Hydroxyglut_hydro"/>
</dbReference>
<dbReference type="CDD" id="cd06262">
    <property type="entry name" value="metallo-hydrolase-like_MBL-fold"/>
    <property type="match status" value="1"/>
</dbReference>
<dbReference type="EMBL" id="FOJN01000019">
    <property type="protein sequence ID" value="SFA61740.1"/>
    <property type="molecule type" value="Genomic_DNA"/>
</dbReference>
<feature type="region of interest" description="Disordered" evidence="1">
    <location>
        <begin position="1"/>
        <end position="26"/>
    </location>
</feature>
<dbReference type="Proteomes" id="UP000182054">
    <property type="component" value="Unassembled WGS sequence"/>
</dbReference>
<dbReference type="Pfam" id="PF00753">
    <property type="entry name" value="Lactamase_B"/>
    <property type="match status" value="1"/>
</dbReference>
<dbReference type="InterPro" id="IPR051453">
    <property type="entry name" value="MBL_Glyoxalase_II"/>
</dbReference>
<dbReference type="PANTHER" id="PTHR46233:SF1">
    <property type="entry name" value="CONSERVED PROTEIN"/>
    <property type="match status" value="1"/>
</dbReference>
<evidence type="ECO:0000313" key="3">
    <source>
        <dbReference type="EMBL" id="SFA61740.1"/>
    </source>
</evidence>